<protein>
    <submittedName>
        <fullName evidence="1">Uncharacterized protein</fullName>
    </submittedName>
</protein>
<name>A0A2P2D6W3_9LEPT</name>
<dbReference type="OrthoDB" id="327223at2"/>
<sequence length="205" mass="23283">MKKFIIILLITPFYLWAESDEDLDKNLSGLCKENSNEAFCSVIEKFKRGTVPKFNKDSCIIVGYGQKYSLNKNSQVVPRDYYALLIKQSTSKPSISFIKIIPENDTEVAEVKELLESTETGNSIGQNGFLSFLQNQFDNQAFDEIIISERSIKLKNPTGPFGILRQFEERLFLFQMVLGTHRRPSIFIFSAGVKQCFPVSRSNGA</sequence>
<keyword evidence="2" id="KW-1185">Reference proteome</keyword>
<dbReference type="AlphaFoldDB" id="A0A2P2D6W3"/>
<accession>A0A2P2D6W3</accession>
<gene>
    <name evidence="1" type="ORF">LPTSP1_33780</name>
</gene>
<dbReference type="RefSeq" id="WP_108929974.1">
    <property type="nucleotide sequence ID" value="NZ_BFAY01000012.1"/>
</dbReference>
<proteinExistence type="predicted"/>
<evidence type="ECO:0000313" key="2">
    <source>
        <dbReference type="Proteomes" id="UP000245076"/>
    </source>
</evidence>
<organism evidence="1 2">
    <name type="scientific">Leptospira johnsonii</name>
    <dbReference type="NCBI Taxonomy" id="1917820"/>
    <lineage>
        <taxon>Bacteria</taxon>
        <taxon>Pseudomonadati</taxon>
        <taxon>Spirochaetota</taxon>
        <taxon>Spirochaetia</taxon>
        <taxon>Leptospirales</taxon>
        <taxon>Leptospiraceae</taxon>
        <taxon>Leptospira</taxon>
    </lineage>
</organism>
<dbReference type="Proteomes" id="UP000245076">
    <property type="component" value="Unassembled WGS sequence"/>
</dbReference>
<comment type="caution">
    <text evidence="1">The sequence shown here is derived from an EMBL/GenBank/DDBJ whole genome shotgun (WGS) entry which is preliminary data.</text>
</comment>
<evidence type="ECO:0000313" key="1">
    <source>
        <dbReference type="EMBL" id="GBF40360.1"/>
    </source>
</evidence>
<dbReference type="EMBL" id="BFAY01000012">
    <property type="protein sequence ID" value="GBF40360.1"/>
    <property type="molecule type" value="Genomic_DNA"/>
</dbReference>
<reference evidence="1 2" key="1">
    <citation type="submission" date="2018-02" db="EMBL/GenBank/DDBJ databases">
        <title>Novel Leptospira species isolated from soil and water in Japan.</title>
        <authorList>
            <person name="Nakao R."/>
            <person name="Masuzawa T."/>
        </authorList>
    </citation>
    <scope>NUCLEOTIDE SEQUENCE [LARGE SCALE GENOMIC DNA]</scope>
    <source>
        <strain evidence="1 2">E8</strain>
    </source>
</reference>